<dbReference type="InterPro" id="IPR037185">
    <property type="entry name" value="EmrE-like"/>
</dbReference>
<dbReference type="GO" id="GO:0009103">
    <property type="term" value="P:lipopolysaccharide biosynthetic process"/>
    <property type="evidence" value="ECO:0007669"/>
    <property type="project" value="UniProtKB-KW"/>
</dbReference>
<keyword evidence="2" id="KW-1003">Cell membrane</keyword>
<dbReference type="EMBL" id="FLUQ01000002">
    <property type="protein sequence ID" value="SBW05055.1"/>
    <property type="molecule type" value="Genomic_DNA"/>
</dbReference>
<evidence type="ECO:0000256" key="8">
    <source>
        <dbReference type="ARBA" id="ARBA00022989"/>
    </source>
</evidence>
<evidence type="ECO:0000259" key="12">
    <source>
        <dbReference type="Pfam" id="PF00892"/>
    </source>
</evidence>
<evidence type="ECO:0000256" key="11">
    <source>
        <dbReference type="SAM" id="Phobius"/>
    </source>
</evidence>
<dbReference type="InterPro" id="IPR000390">
    <property type="entry name" value="Small_drug/metabolite_transptr"/>
</dbReference>
<keyword evidence="7" id="KW-0448">Lipopolysaccharide biosynthesis</keyword>
<keyword evidence="8 11" id="KW-1133">Transmembrane helix</keyword>
<feature type="transmembrane region" description="Helical" evidence="11">
    <location>
        <begin position="173"/>
        <end position="194"/>
    </location>
</feature>
<evidence type="ECO:0000256" key="5">
    <source>
        <dbReference type="ARBA" id="ARBA00022556"/>
    </source>
</evidence>
<gene>
    <name evidence="13" type="ORF">KL86DPRO_20421</name>
</gene>
<feature type="transmembrane region" description="Helical" evidence="11">
    <location>
        <begin position="233"/>
        <end position="255"/>
    </location>
</feature>
<keyword evidence="10 11" id="KW-0472">Membrane</keyword>
<comment type="subcellular location">
    <subcellularLocation>
        <location evidence="1">Cell membrane</location>
        <topology evidence="1">Multi-pass membrane protein</topology>
    </subcellularLocation>
</comment>
<dbReference type="PANTHER" id="PTHR30561">
    <property type="entry name" value="SMR FAMILY PROTON-DEPENDENT DRUG EFFLUX TRANSPORTER SUGE"/>
    <property type="match status" value="1"/>
</dbReference>
<evidence type="ECO:0000313" key="13">
    <source>
        <dbReference type="EMBL" id="SBW05055.1"/>
    </source>
</evidence>
<name>A0A212K0L4_9DELT</name>
<feature type="transmembrane region" description="Helical" evidence="11">
    <location>
        <begin position="142"/>
        <end position="161"/>
    </location>
</feature>
<feature type="domain" description="EamA" evidence="12">
    <location>
        <begin position="5"/>
        <end position="130"/>
    </location>
</feature>
<feature type="transmembrane region" description="Helical" evidence="11">
    <location>
        <begin position="206"/>
        <end position="227"/>
    </location>
</feature>
<dbReference type="InterPro" id="IPR000620">
    <property type="entry name" value="EamA_dom"/>
</dbReference>
<protein>
    <recommendedName>
        <fullName evidence="12">EamA domain-containing protein</fullName>
    </recommendedName>
</protein>
<evidence type="ECO:0000256" key="7">
    <source>
        <dbReference type="ARBA" id="ARBA00022985"/>
    </source>
</evidence>
<evidence type="ECO:0000256" key="1">
    <source>
        <dbReference type="ARBA" id="ARBA00004651"/>
    </source>
</evidence>
<evidence type="ECO:0000256" key="10">
    <source>
        <dbReference type="ARBA" id="ARBA00023136"/>
    </source>
</evidence>
<feature type="domain" description="EamA" evidence="12">
    <location>
        <begin position="146"/>
        <end position="277"/>
    </location>
</feature>
<evidence type="ECO:0000256" key="4">
    <source>
        <dbReference type="ARBA" id="ARBA00022519"/>
    </source>
</evidence>
<feature type="transmembrane region" description="Helical" evidence="11">
    <location>
        <begin position="60"/>
        <end position="80"/>
    </location>
</feature>
<keyword evidence="5" id="KW-0441">Lipid A biosynthesis</keyword>
<proteinExistence type="predicted"/>
<dbReference type="Pfam" id="PF00892">
    <property type="entry name" value="EamA"/>
    <property type="match status" value="2"/>
</dbReference>
<evidence type="ECO:0000256" key="6">
    <source>
        <dbReference type="ARBA" id="ARBA00022692"/>
    </source>
</evidence>
<evidence type="ECO:0000256" key="2">
    <source>
        <dbReference type="ARBA" id="ARBA00022475"/>
    </source>
</evidence>
<evidence type="ECO:0000256" key="9">
    <source>
        <dbReference type="ARBA" id="ARBA00023098"/>
    </source>
</evidence>
<feature type="transmembrane region" description="Helical" evidence="11">
    <location>
        <begin position="35"/>
        <end position="54"/>
    </location>
</feature>
<evidence type="ECO:0000256" key="3">
    <source>
        <dbReference type="ARBA" id="ARBA00022516"/>
    </source>
</evidence>
<keyword evidence="4" id="KW-0997">Cell inner membrane</keyword>
<keyword evidence="3" id="KW-0444">Lipid biosynthesis</keyword>
<organism evidence="13">
    <name type="scientific">uncultured delta proteobacterium</name>
    <dbReference type="NCBI Taxonomy" id="34034"/>
    <lineage>
        <taxon>Bacteria</taxon>
        <taxon>Deltaproteobacteria</taxon>
        <taxon>environmental samples</taxon>
    </lineage>
</organism>
<sequence>MDTLVILVVLGSAILHAVWNAIIKGGTDKLVETAMKAGGGGLMVLLVLPFLPVPLPESRIFIAATVCIHLFYYLFIAYAYRGSDLSYAYTIMRGSSPLFTALFSVFLLHEALSASGWTGVIMLSSGVLLLAVDAVRHGGFHLPSTILALANAFVIMGYSLVDGHGVRLAGNAASYTCWVFFCNAFPITIYSIIARRGDYFRYVKKRWKYGLFGGTCSLIAYGLALWGMTRAPIAMVAALRETSVVFGMLFAVLFLKEKATPARITAVLLVLAGAAVMRA</sequence>
<dbReference type="AlphaFoldDB" id="A0A212K0L4"/>
<dbReference type="GO" id="GO:0005886">
    <property type="term" value="C:plasma membrane"/>
    <property type="evidence" value="ECO:0007669"/>
    <property type="project" value="UniProtKB-SubCell"/>
</dbReference>
<reference evidence="13" key="1">
    <citation type="submission" date="2016-04" db="EMBL/GenBank/DDBJ databases">
        <authorList>
            <person name="Evans L.H."/>
            <person name="Alamgir A."/>
            <person name="Owens N."/>
            <person name="Weber N.D."/>
            <person name="Virtaneva K."/>
            <person name="Barbian K."/>
            <person name="Babar A."/>
            <person name="Rosenke K."/>
        </authorList>
    </citation>
    <scope>NUCLEOTIDE SEQUENCE</scope>
    <source>
        <strain evidence="13">86</strain>
    </source>
</reference>
<dbReference type="SUPFAM" id="SSF103481">
    <property type="entry name" value="Multidrug resistance efflux transporter EmrE"/>
    <property type="match status" value="2"/>
</dbReference>
<keyword evidence="6 11" id="KW-0812">Transmembrane</keyword>
<dbReference type="GO" id="GO:0022857">
    <property type="term" value="F:transmembrane transporter activity"/>
    <property type="evidence" value="ECO:0007669"/>
    <property type="project" value="InterPro"/>
</dbReference>
<feature type="transmembrane region" description="Helical" evidence="11">
    <location>
        <begin position="6"/>
        <end position="23"/>
    </location>
</feature>
<accession>A0A212K0L4</accession>
<dbReference type="Gene3D" id="1.10.3730.20">
    <property type="match status" value="2"/>
</dbReference>
<dbReference type="PANTHER" id="PTHR30561:SF9">
    <property type="entry name" value="4-AMINO-4-DEOXY-L-ARABINOSE-PHOSPHOUNDECAPRENOL FLIPPASE SUBUNIT ARNF-RELATED"/>
    <property type="match status" value="1"/>
</dbReference>
<feature type="transmembrane region" description="Helical" evidence="11">
    <location>
        <begin position="114"/>
        <end position="135"/>
    </location>
</feature>
<feature type="transmembrane region" description="Helical" evidence="11">
    <location>
        <begin position="87"/>
        <end position="108"/>
    </location>
</feature>
<keyword evidence="9" id="KW-0443">Lipid metabolism</keyword>